<protein>
    <submittedName>
        <fullName evidence="2">Uncharacterized protein</fullName>
    </submittedName>
</protein>
<accession>A0A0D7AH15</accession>
<evidence type="ECO:0000313" key="2">
    <source>
        <dbReference type="EMBL" id="KIY51175.1"/>
    </source>
</evidence>
<name>A0A0D7AH15_9AGAR</name>
<dbReference type="Proteomes" id="UP000054144">
    <property type="component" value="Unassembled WGS sequence"/>
</dbReference>
<sequence length="379" mass="41003">MTPQPCGVPQVGTRRRRPHNVVVDSFLISTAAFCGRQLPPGPNDHLAWSLGFTSTSTAAQRGRRVVFDFDGRVLRPSPLSCAQRPHWSLGFVSTATTAARGRRVIPRLTQTAAYAAVTSFFEPTKADEPPPLPNAAVGVFLPSRTAPRGPRGLYITPPPHDAAVEVFLPSRTAPRGPRGFTPLHRRTTRRWRSSSPRGPQNVVLEALHSTAGVLRSTAALCSGGGPPPSGQLRRAAVTLFQTQRPPHVAVGLAFDVNDRVARSSRRLRLRRPRDAAVKCSLSPTATSCGRWVHPRRRRPRCAVVGRPCTSTAALRGRLLPEPNGHLAWPLGSPSTATTALHGRRVFVGLDGRFMRPSLFSCPQRPHEVAVGLTLDATTA</sequence>
<gene>
    <name evidence="2" type="ORF">FISHEDRAFT_71033</name>
</gene>
<organism evidence="2 3">
    <name type="scientific">Fistulina hepatica ATCC 64428</name>
    <dbReference type="NCBI Taxonomy" id="1128425"/>
    <lineage>
        <taxon>Eukaryota</taxon>
        <taxon>Fungi</taxon>
        <taxon>Dikarya</taxon>
        <taxon>Basidiomycota</taxon>
        <taxon>Agaricomycotina</taxon>
        <taxon>Agaricomycetes</taxon>
        <taxon>Agaricomycetidae</taxon>
        <taxon>Agaricales</taxon>
        <taxon>Fistulinaceae</taxon>
        <taxon>Fistulina</taxon>
    </lineage>
</organism>
<evidence type="ECO:0000313" key="3">
    <source>
        <dbReference type="Proteomes" id="UP000054144"/>
    </source>
</evidence>
<proteinExistence type="predicted"/>
<dbReference type="EMBL" id="KN881667">
    <property type="protein sequence ID" value="KIY51175.1"/>
    <property type="molecule type" value="Genomic_DNA"/>
</dbReference>
<dbReference type="AlphaFoldDB" id="A0A0D7AH15"/>
<reference evidence="2 3" key="1">
    <citation type="journal article" date="2015" name="Fungal Genet. Biol.">
        <title>Evolution of novel wood decay mechanisms in Agaricales revealed by the genome sequences of Fistulina hepatica and Cylindrobasidium torrendii.</title>
        <authorList>
            <person name="Floudas D."/>
            <person name="Held B.W."/>
            <person name="Riley R."/>
            <person name="Nagy L.G."/>
            <person name="Koehler G."/>
            <person name="Ransdell A.S."/>
            <person name="Younus H."/>
            <person name="Chow J."/>
            <person name="Chiniquy J."/>
            <person name="Lipzen A."/>
            <person name="Tritt A."/>
            <person name="Sun H."/>
            <person name="Haridas S."/>
            <person name="LaButti K."/>
            <person name="Ohm R.A."/>
            <person name="Kues U."/>
            <person name="Blanchette R.A."/>
            <person name="Grigoriev I.V."/>
            <person name="Minto R.E."/>
            <person name="Hibbett D.S."/>
        </authorList>
    </citation>
    <scope>NUCLEOTIDE SEQUENCE [LARGE SCALE GENOMIC DNA]</scope>
    <source>
        <strain evidence="2 3">ATCC 64428</strain>
    </source>
</reference>
<feature type="compositionally biased region" description="Basic residues" evidence="1">
    <location>
        <begin position="183"/>
        <end position="192"/>
    </location>
</feature>
<keyword evidence="3" id="KW-1185">Reference proteome</keyword>
<evidence type="ECO:0000256" key="1">
    <source>
        <dbReference type="SAM" id="MobiDB-lite"/>
    </source>
</evidence>
<feature type="region of interest" description="Disordered" evidence="1">
    <location>
        <begin position="171"/>
        <end position="199"/>
    </location>
</feature>